<organism evidence="2 3">
    <name type="scientific">Candidatus Giovannonibacteria bacterium GW2011_GWA1_44_25</name>
    <dbReference type="NCBI Taxonomy" id="1618645"/>
    <lineage>
        <taxon>Bacteria</taxon>
        <taxon>Candidatus Giovannoniibacteriota</taxon>
    </lineage>
</organism>
<evidence type="ECO:0000313" key="3">
    <source>
        <dbReference type="Proteomes" id="UP000034087"/>
    </source>
</evidence>
<dbReference type="Proteomes" id="UP000034087">
    <property type="component" value="Unassembled WGS sequence"/>
</dbReference>
<dbReference type="EMBL" id="LCIR01000002">
    <property type="protein sequence ID" value="KKT60311.1"/>
    <property type="molecule type" value="Genomic_DNA"/>
</dbReference>
<keyword evidence="1" id="KW-0472">Membrane</keyword>
<feature type="transmembrane region" description="Helical" evidence="1">
    <location>
        <begin position="9"/>
        <end position="30"/>
    </location>
</feature>
<keyword evidence="1" id="KW-0812">Transmembrane</keyword>
<keyword evidence="1" id="KW-1133">Transmembrane helix</keyword>
<proteinExistence type="predicted"/>
<evidence type="ECO:0000313" key="2">
    <source>
        <dbReference type="EMBL" id="KKT60311.1"/>
    </source>
</evidence>
<protein>
    <submittedName>
        <fullName evidence="2">Uncharacterized protein</fullName>
    </submittedName>
</protein>
<evidence type="ECO:0000256" key="1">
    <source>
        <dbReference type="SAM" id="Phobius"/>
    </source>
</evidence>
<gene>
    <name evidence="2" type="ORF">UW53_C0002G0063</name>
</gene>
<sequence>MEDNKNKKLVWWVVIIVVILIAAAFAVYYWQSGIYTLPTGQGTTLLPPSDTVTSIEADLNATNLNDLDKELADIDKELAQ</sequence>
<reference evidence="2 3" key="1">
    <citation type="journal article" date="2015" name="Nature">
        <title>rRNA introns, odd ribosomes, and small enigmatic genomes across a large radiation of phyla.</title>
        <authorList>
            <person name="Brown C.T."/>
            <person name="Hug L.A."/>
            <person name="Thomas B.C."/>
            <person name="Sharon I."/>
            <person name="Castelle C.J."/>
            <person name="Singh A."/>
            <person name="Wilkins M.J."/>
            <person name="Williams K.H."/>
            <person name="Banfield J.F."/>
        </authorList>
    </citation>
    <scope>NUCLEOTIDE SEQUENCE [LARGE SCALE GENOMIC DNA]</scope>
</reference>
<dbReference type="AlphaFoldDB" id="A0A0G1ILM8"/>
<comment type="caution">
    <text evidence="2">The sequence shown here is derived from an EMBL/GenBank/DDBJ whole genome shotgun (WGS) entry which is preliminary data.</text>
</comment>
<accession>A0A0G1ILM8</accession>
<name>A0A0G1ILM8_9BACT</name>